<accession>A0ACB9X2Y4</accession>
<dbReference type="Proteomes" id="UP001057452">
    <property type="component" value="Chromosome 9"/>
</dbReference>
<organism evidence="1 2">
    <name type="scientific">Chaenocephalus aceratus</name>
    <name type="common">Blackfin icefish</name>
    <name type="synonym">Chaenichthys aceratus</name>
    <dbReference type="NCBI Taxonomy" id="36190"/>
    <lineage>
        <taxon>Eukaryota</taxon>
        <taxon>Metazoa</taxon>
        <taxon>Chordata</taxon>
        <taxon>Craniata</taxon>
        <taxon>Vertebrata</taxon>
        <taxon>Euteleostomi</taxon>
        <taxon>Actinopterygii</taxon>
        <taxon>Neopterygii</taxon>
        <taxon>Teleostei</taxon>
        <taxon>Neoteleostei</taxon>
        <taxon>Acanthomorphata</taxon>
        <taxon>Eupercaria</taxon>
        <taxon>Perciformes</taxon>
        <taxon>Notothenioidei</taxon>
        <taxon>Channichthyidae</taxon>
        <taxon>Chaenocephalus</taxon>
    </lineage>
</organism>
<proteinExistence type="predicted"/>
<keyword evidence="2" id="KW-1185">Reference proteome</keyword>
<comment type="caution">
    <text evidence="1">The sequence shown here is derived from an EMBL/GenBank/DDBJ whole genome shotgun (WGS) entry which is preliminary data.</text>
</comment>
<name>A0ACB9X2Y4_CHAAC</name>
<sequence>LEAQTDAPRGGEEGLCLPRLEEVDICCWQEPLLRILRGCLHLSVYVRRRRRSLTPWQPPTPPFLSLLTYTHTLSNLLHPVSEPSPVSNLLLISCQLGGDDEVIIVGGGSGFNNSLSPHHPHSWGLAIYLPLFYRPMPNTQQLLARH</sequence>
<dbReference type="EMBL" id="CM043793">
    <property type="protein sequence ID" value="KAI4820292.1"/>
    <property type="molecule type" value="Genomic_DNA"/>
</dbReference>
<reference evidence="1" key="1">
    <citation type="submission" date="2022-05" db="EMBL/GenBank/DDBJ databases">
        <title>Chromosome-level genome of Chaenocephalus aceratus.</title>
        <authorList>
            <person name="Park H."/>
        </authorList>
    </citation>
    <scope>NUCLEOTIDE SEQUENCE</scope>
    <source>
        <strain evidence="1">KU_202001</strain>
    </source>
</reference>
<feature type="non-terminal residue" evidence="1">
    <location>
        <position position="1"/>
    </location>
</feature>
<feature type="non-terminal residue" evidence="1">
    <location>
        <position position="146"/>
    </location>
</feature>
<evidence type="ECO:0000313" key="1">
    <source>
        <dbReference type="EMBL" id="KAI4820292.1"/>
    </source>
</evidence>
<protein>
    <submittedName>
        <fullName evidence="1">Uncharacterized protein</fullName>
    </submittedName>
</protein>
<gene>
    <name evidence="1" type="ORF">KUCAC02_028276</name>
</gene>
<evidence type="ECO:0000313" key="2">
    <source>
        <dbReference type="Proteomes" id="UP001057452"/>
    </source>
</evidence>